<proteinExistence type="predicted"/>
<dbReference type="SUPFAM" id="SSF48452">
    <property type="entry name" value="TPR-like"/>
    <property type="match status" value="1"/>
</dbReference>
<reference evidence="1" key="1">
    <citation type="submission" date="2020-09" db="EMBL/GenBank/DDBJ databases">
        <title>First Report of a novel Colistin-Resistant species of Enterobacter cloacae complex Producing MCR-5 isolated from hospital sewage water.</title>
        <authorList>
            <person name="Zhou K."/>
        </authorList>
    </citation>
    <scope>NUCLEOTIDE SEQUENCE [LARGE SCALE GENOMIC DNA]</scope>
    <source>
        <strain evidence="1">HSW1412</strain>
    </source>
</reference>
<gene>
    <name evidence="1" type="ORF">IDM36_10980</name>
</gene>
<name>A0A7T0H2G3_9ENTR</name>
<organism evidence="1">
    <name type="scientific">Enterobacter mori</name>
    <dbReference type="NCBI Taxonomy" id="539813"/>
    <lineage>
        <taxon>Bacteria</taxon>
        <taxon>Pseudomonadati</taxon>
        <taxon>Pseudomonadota</taxon>
        <taxon>Gammaproteobacteria</taxon>
        <taxon>Enterobacterales</taxon>
        <taxon>Enterobacteriaceae</taxon>
        <taxon>Enterobacter</taxon>
    </lineage>
</organism>
<dbReference type="Gene3D" id="1.25.40.10">
    <property type="entry name" value="Tetratricopeptide repeat domain"/>
    <property type="match status" value="1"/>
</dbReference>
<dbReference type="EMBL" id="CP061801">
    <property type="protein sequence ID" value="QPK02587.1"/>
    <property type="molecule type" value="Genomic_DNA"/>
</dbReference>
<accession>A0A7T0H2G3</accession>
<sequence>MRPASQRRPVNHAAINQQFNSLAEIYRQSMATGDYARASLCCEKALSVLPKNMSVQSDYALSLMRQGKHDRAYKVYRKIYQSPQRHEASETWLDGFAELCGHMGKTQEMHLYGLESLTLSDQRFGHGKCWPLPSTPPRPFDTMQREKNIIAFSLYGDQPRYCETLIKNIETAKSLFPGWCCRVYLDNSVPQHVWQRLQGAGAQLVDMSHEKGIYPTLWRFLVMDDPMVERFLVRDADSLLSEREQVCVEAWLCSPWYFHHMRDYFTHTELLLAGMWAGCGGIFPNVAGMMRDFVAQYQGNARFTDQYFLKAVLWSTVRQSLLSHDDIFGFHHAEPWPAHPPVRWKAEHFHVGSNAGFTVMAGPSQKQDGEKQVVLLKMDGNAWRYTAPVRQGQWKLPVPFFLADRFRLGDVKVEMVNDDDPRGM</sequence>
<dbReference type="AlphaFoldDB" id="A0A7T0H2G3"/>
<protein>
    <submittedName>
        <fullName evidence="1">CDC27 family protein</fullName>
    </submittedName>
</protein>
<evidence type="ECO:0000313" key="1">
    <source>
        <dbReference type="EMBL" id="QPK02587.1"/>
    </source>
</evidence>
<dbReference type="InterPro" id="IPR011990">
    <property type="entry name" value="TPR-like_helical_dom_sf"/>
</dbReference>